<feature type="transmembrane region" description="Helical" evidence="1">
    <location>
        <begin position="367"/>
        <end position="386"/>
    </location>
</feature>
<dbReference type="PANTHER" id="PTHR23530">
    <property type="entry name" value="TRANSPORT PROTEIN-RELATED"/>
    <property type="match status" value="1"/>
</dbReference>
<dbReference type="EMBL" id="PCSR01000089">
    <property type="protein sequence ID" value="PIP52924.1"/>
    <property type="molecule type" value="Genomic_DNA"/>
</dbReference>
<feature type="transmembrane region" description="Helical" evidence="1">
    <location>
        <begin position="253"/>
        <end position="270"/>
    </location>
</feature>
<name>A0A2H0B5L9_9BACT</name>
<dbReference type="Gene3D" id="1.20.1250.20">
    <property type="entry name" value="MFS general substrate transporter like domains"/>
    <property type="match status" value="1"/>
</dbReference>
<evidence type="ECO:0000313" key="2">
    <source>
        <dbReference type="EMBL" id="PIP52924.1"/>
    </source>
</evidence>
<gene>
    <name evidence="2" type="ORF">COX08_03705</name>
</gene>
<dbReference type="CDD" id="cd06174">
    <property type="entry name" value="MFS"/>
    <property type="match status" value="1"/>
</dbReference>
<keyword evidence="1" id="KW-0472">Membrane</keyword>
<feature type="transmembrane region" description="Helical" evidence="1">
    <location>
        <begin position="166"/>
        <end position="183"/>
    </location>
</feature>
<dbReference type="AlphaFoldDB" id="A0A2H0B5L9"/>
<dbReference type="SUPFAM" id="SSF103473">
    <property type="entry name" value="MFS general substrate transporter"/>
    <property type="match status" value="1"/>
</dbReference>
<dbReference type="Pfam" id="PF07690">
    <property type="entry name" value="MFS_1"/>
    <property type="match status" value="1"/>
</dbReference>
<feature type="transmembrane region" description="Helical" evidence="1">
    <location>
        <begin position="305"/>
        <end position="326"/>
    </location>
</feature>
<sequence>MEYKDKLRRNIYLYYLSNFFSALIFVVPIWVSFERHFISFAQMALLDAFAVGVTLILELPTGALADLIGRKKTVIIGWGMRAFGNMYIAFSINPLMLIAGFTITSVGNALISGADSALLYDSLKELGGEKKYAKISSTNALLFQVGLAIATLTGGYLYHIWTGLPYLLYGLAELITTLIFILAQEPKIGFQKFNIKYYISQTKNGFREIFKSNYVRSLSIFYILVGGITWSSQYFFIQTFATDLGFNEIEKSWLFGVVRIINGLVLFRLLRFEKLVTKNRAFYIFPMLMIIAFLPGMFAGKFTGIIMIFIASFLSTARFIVLGQYVNDEYCSKNRATAISTLNMFVNIIYVIIVMGSSLIIDRYTSKGVNTFLGILSLLIVLPWGIKLANIKSPSR</sequence>
<dbReference type="InterPro" id="IPR053160">
    <property type="entry name" value="MFS_DHA3_Transporter"/>
</dbReference>
<dbReference type="InterPro" id="IPR011701">
    <property type="entry name" value="MFS"/>
</dbReference>
<dbReference type="PANTHER" id="PTHR23530:SF1">
    <property type="entry name" value="PERMEASE, MAJOR FACILITATOR SUPERFAMILY-RELATED"/>
    <property type="match status" value="1"/>
</dbReference>
<evidence type="ECO:0000313" key="3">
    <source>
        <dbReference type="Proteomes" id="UP000229459"/>
    </source>
</evidence>
<feature type="transmembrane region" description="Helical" evidence="1">
    <location>
        <begin position="37"/>
        <end position="61"/>
    </location>
</feature>
<reference evidence="2 3" key="1">
    <citation type="submission" date="2017-09" db="EMBL/GenBank/DDBJ databases">
        <title>Depth-based differentiation of microbial function through sediment-hosted aquifers and enrichment of novel symbionts in the deep terrestrial subsurface.</title>
        <authorList>
            <person name="Probst A.J."/>
            <person name="Ladd B."/>
            <person name="Jarett J.K."/>
            <person name="Geller-Mcgrath D.E."/>
            <person name="Sieber C.M."/>
            <person name="Emerson J.B."/>
            <person name="Anantharaman K."/>
            <person name="Thomas B.C."/>
            <person name="Malmstrom R."/>
            <person name="Stieglmeier M."/>
            <person name="Klingl A."/>
            <person name="Woyke T."/>
            <person name="Ryan C.M."/>
            <person name="Banfield J.F."/>
        </authorList>
    </citation>
    <scope>NUCLEOTIDE SEQUENCE [LARGE SCALE GENOMIC DNA]</scope>
    <source>
        <strain evidence="2">CG23_combo_of_CG06-09_8_20_14_all_34_8</strain>
    </source>
</reference>
<feature type="transmembrane region" description="Helical" evidence="1">
    <location>
        <begin position="282"/>
        <end position="299"/>
    </location>
</feature>
<organism evidence="2 3">
    <name type="scientific">Candidatus Beckwithbacteria bacterium CG23_combo_of_CG06-09_8_20_14_all_34_8</name>
    <dbReference type="NCBI Taxonomy" id="1974497"/>
    <lineage>
        <taxon>Bacteria</taxon>
        <taxon>Candidatus Beckwithiibacteriota</taxon>
    </lineage>
</organism>
<dbReference type="Proteomes" id="UP000229459">
    <property type="component" value="Unassembled WGS sequence"/>
</dbReference>
<proteinExistence type="predicted"/>
<protein>
    <recommendedName>
        <fullName evidence="4">Major facilitator superfamily (MFS) profile domain-containing protein</fullName>
    </recommendedName>
</protein>
<evidence type="ECO:0008006" key="4">
    <source>
        <dbReference type="Google" id="ProtNLM"/>
    </source>
</evidence>
<feature type="transmembrane region" description="Helical" evidence="1">
    <location>
        <begin position="96"/>
        <end position="120"/>
    </location>
</feature>
<dbReference type="GO" id="GO:0022857">
    <property type="term" value="F:transmembrane transporter activity"/>
    <property type="evidence" value="ECO:0007669"/>
    <property type="project" value="InterPro"/>
</dbReference>
<comment type="caution">
    <text evidence="2">The sequence shown here is derived from an EMBL/GenBank/DDBJ whole genome shotgun (WGS) entry which is preliminary data.</text>
</comment>
<evidence type="ECO:0000256" key="1">
    <source>
        <dbReference type="SAM" id="Phobius"/>
    </source>
</evidence>
<feature type="transmembrane region" description="Helical" evidence="1">
    <location>
        <begin position="220"/>
        <end position="241"/>
    </location>
</feature>
<feature type="transmembrane region" description="Helical" evidence="1">
    <location>
        <begin position="12"/>
        <end position="31"/>
    </location>
</feature>
<keyword evidence="1" id="KW-0812">Transmembrane</keyword>
<dbReference type="InterPro" id="IPR036259">
    <property type="entry name" value="MFS_trans_sf"/>
</dbReference>
<feature type="transmembrane region" description="Helical" evidence="1">
    <location>
        <begin position="338"/>
        <end position="361"/>
    </location>
</feature>
<keyword evidence="1" id="KW-1133">Transmembrane helix</keyword>
<accession>A0A2H0B5L9</accession>